<feature type="domain" description="C2H2-type" evidence="12">
    <location>
        <begin position="832"/>
        <end position="859"/>
    </location>
</feature>
<feature type="domain" description="C2H2-type" evidence="12">
    <location>
        <begin position="869"/>
        <end position="896"/>
    </location>
</feature>
<keyword evidence="14" id="KW-1185">Reference proteome</keyword>
<feature type="region of interest" description="Disordered" evidence="11">
    <location>
        <begin position="366"/>
        <end position="416"/>
    </location>
</feature>
<feature type="domain" description="C2H2-type" evidence="12">
    <location>
        <begin position="481"/>
        <end position="506"/>
    </location>
</feature>
<proteinExistence type="predicted"/>
<dbReference type="GO" id="GO:0003682">
    <property type="term" value="F:chromatin binding"/>
    <property type="evidence" value="ECO:0007669"/>
    <property type="project" value="UniProtKB-ARBA"/>
</dbReference>
<dbReference type="PROSITE" id="PS00028">
    <property type="entry name" value="ZINC_FINGER_C2H2_1"/>
    <property type="match status" value="14"/>
</dbReference>
<dbReference type="Gene3D" id="3.30.160.60">
    <property type="entry name" value="Classic Zinc Finger"/>
    <property type="match status" value="8"/>
</dbReference>
<evidence type="ECO:0000256" key="7">
    <source>
        <dbReference type="ARBA" id="ARBA00023125"/>
    </source>
</evidence>
<evidence type="ECO:0000256" key="3">
    <source>
        <dbReference type="ARBA" id="ARBA00022737"/>
    </source>
</evidence>
<feature type="region of interest" description="Disordered" evidence="11">
    <location>
        <begin position="1388"/>
        <end position="1407"/>
    </location>
</feature>
<evidence type="ECO:0000259" key="12">
    <source>
        <dbReference type="PROSITE" id="PS50157"/>
    </source>
</evidence>
<feature type="domain" description="C2H2-type" evidence="12">
    <location>
        <begin position="663"/>
        <end position="691"/>
    </location>
</feature>
<keyword evidence="6" id="KW-0805">Transcription regulation</keyword>
<dbReference type="GO" id="GO:0008270">
    <property type="term" value="F:zinc ion binding"/>
    <property type="evidence" value="ECO:0007669"/>
    <property type="project" value="UniProtKB-KW"/>
</dbReference>
<dbReference type="Proteomes" id="UP000075880">
    <property type="component" value="Unassembled WGS sequence"/>
</dbReference>
<dbReference type="Pfam" id="PF13912">
    <property type="entry name" value="zf-C2H2_6"/>
    <property type="match status" value="2"/>
</dbReference>
<evidence type="ECO:0000313" key="13">
    <source>
        <dbReference type="EnsemblMetazoa" id="ENSAATROPP009281"/>
    </source>
</evidence>
<evidence type="ECO:0000256" key="1">
    <source>
        <dbReference type="ARBA" id="ARBA00004123"/>
    </source>
</evidence>
<dbReference type="GO" id="GO:0005634">
    <property type="term" value="C:nucleus"/>
    <property type="evidence" value="ECO:0007669"/>
    <property type="project" value="UniProtKB-SubCell"/>
</dbReference>
<dbReference type="SMART" id="SM00355">
    <property type="entry name" value="ZnF_C2H2"/>
    <property type="match status" value="15"/>
</dbReference>
<evidence type="ECO:0000313" key="14">
    <source>
        <dbReference type="Proteomes" id="UP000075880"/>
    </source>
</evidence>
<organism evidence="13 14">
    <name type="scientific">Anopheles atroparvus</name>
    <name type="common">European mosquito</name>
    <dbReference type="NCBI Taxonomy" id="41427"/>
    <lineage>
        <taxon>Eukaryota</taxon>
        <taxon>Metazoa</taxon>
        <taxon>Ecdysozoa</taxon>
        <taxon>Arthropoda</taxon>
        <taxon>Hexapoda</taxon>
        <taxon>Insecta</taxon>
        <taxon>Pterygota</taxon>
        <taxon>Neoptera</taxon>
        <taxon>Endopterygota</taxon>
        <taxon>Diptera</taxon>
        <taxon>Nematocera</taxon>
        <taxon>Culicoidea</taxon>
        <taxon>Culicidae</taxon>
        <taxon>Anophelinae</taxon>
        <taxon>Anopheles</taxon>
    </lineage>
</organism>
<keyword evidence="3" id="KW-0677">Repeat</keyword>
<feature type="domain" description="C2H2-type" evidence="12">
    <location>
        <begin position="748"/>
        <end position="775"/>
    </location>
</feature>
<keyword evidence="7" id="KW-0238">DNA-binding</keyword>
<dbReference type="FunFam" id="3.30.160.60:FF:000325">
    <property type="entry name" value="ZFP90 zinc finger protein"/>
    <property type="match status" value="1"/>
</dbReference>
<feature type="compositionally biased region" description="Polar residues" evidence="11">
    <location>
        <begin position="1320"/>
        <end position="1330"/>
    </location>
</feature>
<dbReference type="InterPro" id="IPR013087">
    <property type="entry name" value="Znf_C2H2_type"/>
</dbReference>
<dbReference type="PANTHER" id="PTHR24390">
    <property type="entry name" value="ZINC FINGER PROTEIN"/>
    <property type="match status" value="1"/>
</dbReference>
<feature type="domain" description="C2H2-type" evidence="12">
    <location>
        <begin position="721"/>
        <end position="748"/>
    </location>
</feature>
<feature type="domain" description="C2H2-type" evidence="12">
    <location>
        <begin position="243"/>
        <end position="270"/>
    </location>
</feature>
<feature type="domain" description="C2H2-type" evidence="12">
    <location>
        <begin position="804"/>
        <end position="831"/>
    </location>
</feature>
<evidence type="ECO:0000256" key="6">
    <source>
        <dbReference type="ARBA" id="ARBA00023015"/>
    </source>
</evidence>
<feature type="compositionally biased region" description="Acidic residues" evidence="11">
    <location>
        <begin position="938"/>
        <end position="954"/>
    </location>
</feature>
<feature type="compositionally biased region" description="Basic residues" evidence="11">
    <location>
        <begin position="1105"/>
        <end position="1114"/>
    </location>
</feature>
<feature type="region of interest" description="Disordered" evidence="11">
    <location>
        <begin position="1047"/>
        <end position="1142"/>
    </location>
</feature>
<feature type="domain" description="C2H2-type" evidence="12">
    <location>
        <begin position="453"/>
        <end position="480"/>
    </location>
</feature>
<feature type="domain" description="C2H2-type" evidence="12">
    <location>
        <begin position="1501"/>
        <end position="1524"/>
    </location>
</feature>
<dbReference type="GO" id="GO:0040029">
    <property type="term" value="P:epigenetic regulation of gene expression"/>
    <property type="evidence" value="ECO:0007669"/>
    <property type="project" value="UniProtKB-ARBA"/>
</dbReference>
<protein>
    <recommendedName>
        <fullName evidence="12">C2H2-type domain-containing protein</fullName>
    </recommendedName>
</protein>
<evidence type="ECO:0000256" key="5">
    <source>
        <dbReference type="ARBA" id="ARBA00022833"/>
    </source>
</evidence>
<dbReference type="GO" id="GO:0000122">
    <property type="term" value="P:negative regulation of transcription by RNA polymerase II"/>
    <property type="evidence" value="ECO:0007669"/>
    <property type="project" value="UniProtKB-ARBA"/>
</dbReference>
<keyword evidence="2" id="KW-0479">Metal-binding</keyword>
<feature type="region of interest" description="Disordered" evidence="11">
    <location>
        <begin position="1313"/>
        <end position="1346"/>
    </location>
</feature>
<dbReference type="GO" id="GO:0003700">
    <property type="term" value="F:DNA-binding transcription factor activity"/>
    <property type="evidence" value="ECO:0007669"/>
    <property type="project" value="TreeGrafter"/>
</dbReference>
<evidence type="ECO:0000256" key="9">
    <source>
        <dbReference type="ARBA" id="ARBA00023242"/>
    </source>
</evidence>
<keyword evidence="4 10" id="KW-0863">Zinc-finger</keyword>
<feature type="compositionally biased region" description="Basic residues" evidence="11">
    <location>
        <begin position="897"/>
        <end position="916"/>
    </location>
</feature>
<evidence type="ECO:0000256" key="10">
    <source>
        <dbReference type="PROSITE-ProRule" id="PRU00042"/>
    </source>
</evidence>
<dbReference type="GO" id="GO:0000978">
    <property type="term" value="F:RNA polymerase II cis-regulatory region sequence-specific DNA binding"/>
    <property type="evidence" value="ECO:0007669"/>
    <property type="project" value="TreeGrafter"/>
</dbReference>
<keyword evidence="9" id="KW-0539">Nucleus</keyword>
<feature type="compositionally biased region" description="Polar residues" evidence="11">
    <location>
        <begin position="1047"/>
        <end position="1066"/>
    </location>
</feature>
<dbReference type="SUPFAM" id="SSF57667">
    <property type="entry name" value="beta-beta-alpha zinc fingers"/>
    <property type="match status" value="7"/>
</dbReference>
<dbReference type="FunFam" id="3.30.160.60:FF:000322">
    <property type="entry name" value="GDNF-inducible zinc finger protein 1"/>
    <property type="match status" value="1"/>
</dbReference>
<sequence length="1524" mass="167725">MDQTYSIWQMNTGQTSGNVGPSVIAAAPGMRIVNIRGQGTPARLLHTVVPTASGANAFGSGDSDIYQQHPTTVMAEPLLLQIPETRQYLVDESSIQNIDQMPPVNLIMGTSADACDESSVVATGDDDQVFHLTTESITAESTIMQPNDSSCVHGHYAEECEVMEEVITDDWVQSQGEECVQVTVDQLGASTIPGTVEDDISVPLDQDEYTLSRPFPCDFCSRRFRKKASLQNHLVAHSNDRPHVCNLCGAQYGRRIDLTNHFKQHAYEASHLDEGAHRSDQEVDYDIPGLPMPHHSKQRVQHSSEEEDLFNEGTRAVSYNSQPPMQLISSTNSTATSAYACDSAVKLQYTNDPTVDTMNPILEDGSYSYPLPMGGSSRRAHSSATSQSKRQAPRGGKTAPSGMGKGNRRNATNSGGIKTESMIVTNELQFLEPTNVGAIARSGFPVVDERKPFVCQQCGASFGREKALASHSRVHGGDMQYRCSTCDESFWERALLQDHIRQKHPGIYWQLPAGHGGPKRHSSVKNSSSVVEVRESTNDVHFRSLPSVGQYVCDSCLTVFDRPEHLKKHIQVAHSIAPTGACSRTAGSDRIIVKQELRDMLFDVTNGQEQDEQQEIPYVMDDENEPSNDEQATLFCGDCDKTFAKRSDLQAHSSKEHARIKPHECQLCGKKFPNESVIKQHVQECHRGELTDTSCAICGKLCKNQTSLMKHSYDHSRERTHCCSICGKPFQHMGRLKRHMSSHRNKTVHCEVCGEEFPDGRTLMNHRHSHSKSNNYPCKECGKTFGSRSSQQIHLRIHTGERPYACRFCWKAFADGGTLRKHERVHTGEKPYGCSVCPKEFNQRVVLREHIRAHHSQPDMTQGNVELPYYCPVCSTLFSAAVDLVQHLIEHSDSNTAKKRKPPTFPRKYKRRRKLKPHELERLQNGRRKQKSAKDADVEGQVESIEDEADEGDGQYEGRTVSLEREDGTLKTSSELFLEYGNTSQVQKLAATSSEFISPHELLAEGAGSSSGGRARRKDKPDEGMLHNVGINLLSNGEEQAQAQLGNDTLPSGQRSNNDQTESPSTRKGMRSGATNPSKKPAVIGSARMIRTEPANRPPAAKSKGSVKKSKRRTAPGTDSTKELLFAPNGEDASTVGPPEMSSVSHAMEAFSELERKRSRTQPMPSYVREIPSSKISENFPLLDDGNVEDTLEEPLMEGCSSDDPRVARHRYGTRQRYISSTSTASATRDEEDEQLLMEISRAVKYTDRFNSDLVNDLAEIFLSPVKGGPSGASSVPPVDILASPSSRYAVQLPPIHQDGQVVAIGKETAVVARKRGQTKRTAPTPNRSVNKAKVPSAPSSTKQGTNATITAASVSMDAYATSLLYSHGRRLTRRQLEREVSFLSEAYAPEVSHPGPSNGSSEGASEALPSFATIGDERSVLIKLESENVPEKLAAMLLNDGIPIGTESGRCSSSERQEAEHYTVEGEIEGHDRREAAAQEIATNTSGESSSPTTCKSNGYRCSICAACFTDRSQLILHVPVHM</sequence>
<dbReference type="InterPro" id="IPR036236">
    <property type="entry name" value="Znf_C2H2_sf"/>
</dbReference>
<dbReference type="FunFam" id="3.30.160.60:FF:001465">
    <property type="entry name" value="Zinc finger protein 560"/>
    <property type="match status" value="1"/>
</dbReference>
<dbReference type="EnsemblMetazoa" id="ENSAATROPT010284">
    <property type="protein sequence ID" value="ENSAATROPP009281"/>
    <property type="gene ID" value="ENSAATROPG008357"/>
</dbReference>
<dbReference type="Pfam" id="PF12874">
    <property type="entry name" value="zf-met"/>
    <property type="match status" value="1"/>
</dbReference>
<feature type="domain" description="C2H2-type" evidence="12">
    <location>
        <begin position="551"/>
        <end position="575"/>
    </location>
</feature>
<dbReference type="PROSITE" id="PS50157">
    <property type="entry name" value="ZINC_FINGER_C2H2_2"/>
    <property type="match status" value="15"/>
</dbReference>
<evidence type="ECO:0000256" key="8">
    <source>
        <dbReference type="ARBA" id="ARBA00023163"/>
    </source>
</evidence>
<dbReference type="FunFam" id="3.30.160.60:FF:000690">
    <property type="entry name" value="Zinc finger protein 354C"/>
    <property type="match status" value="1"/>
</dbReference>
<feature type="domain" description="C2H2-type" evidence="12">
    <location>
        <begin position="215"/>
        <end position="242"/>
    </location>
</feature>
<feature type="domain" description="C2H2-type" evidence="12">
    <location>
        <begin position="776"/>
        <end position="803"/>
    </location>
</feature>
<evidence type="ECO:0000256" key="2">
    <source>
        <dbReference type="ARBA" id="ARBA00022723"/>
    </source>
</evidence>
<dbReference type="Pfam" id="PF00096">
    <property type="entry name" value="zf-C2H2"/>
    <property type="match status" value="3"/>
</dbReference>
<evidence type="ECO:0000256" key="4">
    <source>
        <dbReference type="ARBA" id="ARBA00022771"/>
    </source>
</evidence>
<feature type="region of interest" description="Disordered" evidence="11">
    <location>
        <begin position="1003"/>
        <end position="1027"/>
    </location>
</feature>
<dbReference type="PANTHER" id="PTHR24390:SF79">
    <property type="entry name" value="ASPARAGINE-RICH ZINC FINGER PROTEIN AZF1"/>
    <property type="match status" value="1"/>
</dbReference>
<feature type="domain" description="C2H2-type" evidence="12">
    <location>
        <begin position="634"/>
        <end position="662"/>
    </location>
</feature>
<accession>A0AAG5DDQ0</accession>
<reference evidence="13" key="1">
    <citation type="submission" date="2024-04" db="UniProtKB">
        <authorList>
            <consortium name="EnsemblMetazoa"/>
        </authorList>
    </citation>
    <scope>IDENTIFICATION</scope>
    <source>
        <strain evidence="13">EBRO</strain>
    </source>
</reference>
<name>A0AAG5DDQ0_ANOAO</name>
<evidence type="ECO:0000256" key="11">
    <source>
        <dbReference type="SAM" id="MobiDB-lite"/>
    </source>
</evidence>
<feature type="region of interest" description="Disordered" evidence="11">
    <location>
        <begin position="893"/>
        <end position="967"/>
    </location>
</feature>
<keyword evidence="5" id="KW-0862">Zinc</keyword>
<comment type="subcellular location">
    <subcellularLocation>
        <location evidence="1">Nucleus</location>
    </subcellularLocation>
</comment>
<feature type="domain" description="C2H2-type" evidence="12">
    <location>
        <begin position="693"/>
        <end position="720"/>
    </location>
</feature>
<dbReference type="GO" id="GO:0000785">
    <property type="term" value="C:chromatin"/>
    <property type="evidence" value="ECO:0007669"/>
    <property type="project" value="UniProtKB-ARBA"/>
</dbReference>
<keyword evidence="8" id="KW-0804">Transcription</keyword>